<dbReference type="GO" id="GO:0005634">
    <property type="term" value="C:nucleus"/>
    <property type="evidence" value="ECO:0007669"/>
    <property type="project" value="UniProtKB-SubCell"/>
</dbReference>
<keyword evidence="6 7" id="KW-0539">Nucleus</keyword>
<dbReference type="InterPro" id="IPR039605">
    <property type="entry name" value="AHL"/>
</dbReference>
<dbReference type="Proteomes" id="UP000516437">
    <property type="component" value="Chromosome 2"/>
</dbReference>
<evidence type="ECO:0000256" key="1">
    <source>
        <dbReference type="ARBA" id="ARBA00003687"/>
    </source>
</evidence>
<keyword evidence="4 7" id="KW-0238">DNA-binding</keyword>
<evidence type="ECO:0000256" key="3">
    <source>
        <dbReference type="ARBA" id="ARBA00023015"/>
    </source>
</evidence>
<name>A0A6A1WBB4_9ROSI</name>
<keyword evidence="11" id="KW-1185">Reference proteome</keyword>
<sequence length="359" mass="37076">MEEKESTVSGSPGNSDTDSPPAPLSIVAPAPVAVNMALDTSLGLPTTTTAATTTTMMTATGTTPGSADMFGKKKRGRPRKYDADGNLRLSYTVPPPPGFALSPSPPPSEFSSKRGRGRPPGSGNWQLLASLGELFANTAGGDFTPHVVTVNTGEDVAGKILSFSQKGPRGICVLSANGAVSNVTIRQPGSSGGILTYEGRFEILSLSGSFTVTDTGGIRSRTGGLSVSLAGPDGRVVGGGIAGLLMAAGPIQIVVGSFMPNGYKAHKRKHHREQTMMSPIPSPPDTVAAARPISQAARPNNETIFIPVQLPEQNHAEADNGTSDKPNWNATPNSSGWNISEPTSDQRPSPDINISAPAE</sequence>
<keyword evidence="5 7" id="KW-0804">Transcription</keyword>
<dbReference type="InterPro" id="IPR005175">
    <property type="entry name" value="PPC_dom"/>
</dbReference>
<evidence type="ECO:0000256" key="8">
    <source>
        <dbReference type="SAM" id="MobiDB-lite"/>
    </source>
</evidence>
<keyword evidence="3 7" id="KW-0805">Transcription regulation</keyword>
<dbReference type="PROSITE" id="PS51742">
    <property type="entry name" value="PPC"/>
    <property type="match status" value="1"/>
</dbReference>
<protein>
    <recommendedName>
        <fullName evidence="7">AT-hook motif nuclear-localized protein</fullName>
    </recommendedName>
</protein>
<feature type="domain" description="PPC" evidence="9">
    <location>
        <begin position="140"/>
        <end position="283"/>
    </location>
</feature>
<proteinExistence type="predicted"/>
<accession>A0A6A1WBB4</accession>
<feature type="compositionally biased region" description="Pro residues" evidence="8">
    <location>
        <begin position="93"/>
        <end position="108"/>
    </location>
</feature>
<dbReference type="InterPro" id="IPR017956">
    <property type="entry name" value="AT_hook_DNA-bd_motif"/>
</dbReference>
<feature type="compositionally biased region" description="Polar residues" evidence="8">
    <location>
        <begin position="7"/>
        <end position="18"/>
    </location>
</feature>
<dbReference type="FunFam" id="3.30.1330.80:FF:000003">
    <property type="entry name" value="AT-hook motif nuclear-localized protein 1-like"/>
    <property type="match status" value="1"/>
</dbReference>
<organism evidence="10 11">
    <name type="scientific">Morella rubra</name>
    <name type="common">Chinese bayberry</name>
    <dbReference type="NCBI Taxonomy" id="262757"/>
    <lineage>
        <taxon>Eukaryota</taxon>
        <taxon>Viridiplantae</taxon>
        <taxon>Streptophyta</taxon>
        <taxon>Embryophyta</taxon>
        <taxon>Tracheophyta</taxon>
        <taxon>Spermatophyta</taxon>
        <taxon>Magnoliopsida</taxon>
        <taxon>eudicotyledons</taxon>
        <taxon>Gunneridae</taxon>
        <taxon>Pentapetalae</taxon>
        <taxon>rosids</taxon>
        <taxon>fabids</taxon>
        <taxon>Fagales</taxon>
        <taxon>Myricaceae</taxon>
        <taxon>Morella</taxon>
    </lineage>
</organism>
<evidence type="ECO:0000256" key="2">
    <source>
        <dbReference type="ARBA" id="ARBA00004123"/>
    </source>
</evidence>
<evidence type="ECO:0000256" key="5">
    <source>
        <dbReference type="ARBA" id="ARBA00023163"/>
    </source>
</evidence>
<dbReference type="PANTHER" id="PTHR31500">
    <property type="entry name" value="AT-HOOK MOTIF NUCLEAR-LOCALIZED PROTEIN 9"/>
    <property type="match status" value="1"/>
</dbReference>
<dbReference type="AlphaFoldDB" id="A0A6A1WBB4"/>
<evidence type="ECO:0000313" key="10">
    <source>
        <dbReference type="EMBL" id="KAB1221267.1"/>
    </source>
</evidence>
<feature type="region of interest" description="Disordered" evidence="8">
    <location>
        <begin position="1"/>
        <end position="26"/>
    </location>
</feature>
<dbReference type="EMBL" id="RXIC02000020">
    <property type="protein sequence ID" value="KAB1221267.1"/>
    <property type="molecule type" value="Genomic_DNA"/>
</dbReference>
<evidence type="ECO:0000256" key="6">
    <source>
        <dbReference type="ARBA" id="ARBA00023242"/>
    </source>
</evidence>
<evidence type="ECO:0000256" key="7">
    <source>
        <dbReference type="RuleBase" id="RU367031"/>
    </source>
</evidence>
<feature type="compositionally biased region" description="Low complexity" evidence="8">
    <location>
        <begin position="53"/>
        <end position="67"/>
    </location>
</feature>
<dbReference type="Gene3D" id="3.30.1330.80">
    <property type="entry name" value="Hypothetical protein, similar to alpha- acetolactate decarboxylase, domain 2"/>
    <property type="match status" value="1"/>
</dbReference>
<feature type="compositionally biased region" description="Polar residues" evidence="8">
    <location>
        <begin position="320"/>
        <end position="347"/>
    </location>
</feature>
<reference evidence="10 11" key="1">
    <citation type="journal article" date="2019" name="Plant Biotechnol. J.">
        <title>The red bayberry genome and genetic basis of sex determination.</title>
        <authorList>
            <person name="Jia H.M."/>
            <person name="Jia H.J."/>
            <person name="Cai Q.L."/>
            <person name="Wang Y."/>
            <person name="Zhao H.B."/>
            <person name="Yang W.F."/>
            <person name="Wang G.Y."/>
            <person name="Li Y.H."/>
            <person name="Zhan D.L."/>
            <person name="Shen Y.T."/>
            <person name="Niu Q.F."/>
            <person name="Chang L."/>
            <person name="Qiu J."/>
            <person name="Zhao L."/>
            <person name="Xie H.B."/>
            <person name="Fu W.Y."/>
            <person name="Jin J."/>
            <person name="Li X.W."/>
            <person name="Jiao Y."/>
            <person name="Zhou C.C."/>
            <person name="Tu T."/>
            <person name="Chai C.Y."/>
            <person name="Gao J.L."/>
            <person name="Fan L.J."/>
            <person name="van de Weg E."/>
            <person name="Wang J.Y."/>
            <person name="Gao Z.S."/>
        </authorList>
    </citation>
    <scope>NUCLEOTIDE SEQUENCE [LARGE SCALE GENOMIC DNA]</scope>
    <source>
        <tissue evidence="10">Leaves</tissue>
    </source>
</reference>
<dbReference type="PANTHER" id="PTHR31500:SF56">
    <property type="entry name" value="AT-HOOK MOTIF NUCLEAR-LOCALIZED PROTEIN"/>
    <property type="match status" value="1"/>
</dbReference>
<feature type="region of interest" description="Disordered" evidence="8">
    <location>
        <begin position="53"/>
        <end position="124"/>
    </location>
</feature>
<feature type="region of interest" description="Disordered" evidence="8">
    <location>
        <begin position="315"/>
        <end position="359"/>
    </location>
</feature>
<dbReference type="SMART" id="SM00384">
    <property type="entry name" value="AT_hook"/>
    <property type="match status" value="2"/>
</dbReference>
<dbReference type="OrthoDB" id="1903967at2759"/>
<comment type="subcellular location">
    <subcellularLocation>
        <location evidence="2 7">Nucleus</location>
    </subcellularLocation>
</comment>
<evidence type="ECO:0000256" key="4">
    <source>
        <dbReference type="ARBA" id="ARBA00023125"/>
    </source>
</evidence>
<gene>
    <name evidence="10" type="ORF">CJ030_MR2G024917</name>
</gene>
<dbReference type="SUPFAM" id="SSF117856">
    <property type="entry name" value="AF0104/ALDC/Ptd012-like"/>
    <property type="match status" value="1"/>
</dbReference>
<comment type="caution">
    <text evidence="10">The sequence shown here is derived from an EMBL/GenBank/DDBJ whole genome shotgun (WGS) entry which is preliminary data.</text>
</comment>
<comment type="function">
    <text evidence="1 7">Transcription factor that specifically binds AT-rich DNA sequences related to the nuclear matrix attachment regions (MARs).</text>
</comment>
<dbReference type="CDD" id="cd11378">
    <property type="entry name" value="DUF296"/>
    <property type="match status" value="1"/>
</dbReference>
<dbReference type="GO" id="GO:0003680">
    <property type="term" value="F:minor groove of adenine-thymine-rich DNA binding"/>
    <property type="evidence" value="ECO:0007669"/>
    <property type="project" value="UniProtKB-UniRule"/>
</dbReference>
<evidence type="ECO:0000259" key="9">
    <source>
        <dbReference type="PROSITE" id="PS51742"/>
    </source>
</evidence>
<comment type="domain">
    <text evidence="7">The PPC domain mediates interactions between AHL proteins.</text>
</comment>
<dbReference type="Pfam" id="PF03479">
    <property type="entry name" value="PCC"/>
    <property type="match status" value="1"/>
</dbReference>
<evidence type="ECO:0000313" key="11">
    <source>
        <dbReference type="Proteomes" id="UP000516437"/>
    </source>
</evidence>